<dbReference type="AlphaFoldDB" id="A0A7E4VAL6"/>
<dbReference type="FunFam" id="3.40.50.720:FF:000202">
    <property type="entry name" value="Short-chain dehydrogenase/reductase family 16C member 6"/>
    <property type="match status" value="1"/>
</dbReference>
<dbReference type="Gene3D" id="3.40.50.720">
    <property type="entry name" value="NAD(P)-binding Rossmann-like Domain"/>
    <property type="match status" value="1"/>
</dbReference>
<evidence type="ECO:0000256" key="4">
    <source>
        <dbReference type="RuleBase" id="RU000363"/>
    </source>
</evidence>
<dbReference type="SUPFAM" id="SSF51735">
    <property type="entry name" value="NAD(P)-binding Rossmann-fold domains"/>
    <property type="match status" value="1"/>
</dbReference>
<sequence>MASSGAESADVRNYTSILAEQAVFTDTFGLLLLAKIFLFGAPAAIIAHQIWEYLCVNFWFLYYIIEGSVKALLPWGVLPRKSVKGKVVLITGTGSGLGRLFAIEFGKLGARVVCWDVNEKLNQETLSILKKDGVDAYAYTVDVSKRALIYEAADRVKAEVGDVDILFNNAGIVSGKKLFENSDEMMELTMAVNTTALFFTTKAFLPKMLERNSGHVVTLASMAGKSGTAGLVDYCASKFGAVGFNESLRAEMVALGKDVHVTTICPYYINTGMFDGVKTHSPTMLPILEPSFVVEKSVEAILTNQEELILPKFAYSLNAFVGMLPIKATQVVATYLGVNRTMDHFVGKAKTN</sequence>
<dbReference type="InterPro" id="IPR002347">
    <property type="entry name" value="SDR_fam"/>
</dbReference>
<protein>
    <submittedName>
        <fullName evidence="7">Short-chain dehydrogenase/reductase family 16C member 6</fullName>
    </submittedName>
</protein>
<dbReference type="Proteomes" id="UP000492821">
    <property type="component" value="Unassembled WGS sequence"/>
</dbReference>
<dbReference type="InterPro" id="IPR036291">
    <property type="entry name" value="NAD(P)-bd_dom_sf"/>
</dbReference>
<feature type="transmembrane region" description="Helical" evidence="5">
    <location>
        <begin position="28"/>
        <end position="47"/>
    </location>
</feature>
<dbReference type="PANTHER" id="PTHR24322">
    <property type="entry name" value="PKSB"/>
    <property type="match status" value="1"/>
</dbReference>
<organism evidence="6 7">
    <name type="scientific">Panagrellus redivivus</name>
    <name type="common">Microworm</name>
    <dbReference type="NCBI Taxonomy" id="6233"/>
    <lineage>
        <taxon>Eukaryota</taxon>
        <taxon>Metazoa</taxon>
        <taxon>Ecdysozoa</taxon>
        <taxon>Nematoda</taxon>
        <taxon>Chromadorea</taxon>
        <taxon>Rhabditida</taxon>
        <taxon>Tylenchina</taxon>
        <taxon>Panagrolaimomorpha</taxon>
        <taxon>Panagrolaimoidea</taxon>
        <taxon>Panagrolaimidae</taxon>
        <taxon>Panagrellus</taxon>
    </lineage>
</organism>
<evidence type="ECO:0000313" key="7">
    <source>
        <dbReference type="WBParaSite" id="Pan_g18536.t2"/>
    </source>
</evidence>
<dbReference type="WBParaSite" id="Pan_g18536.t2">
    <property type="protein sequence ID" value="Pan_g18536.t2"/>
    <property type="gene ID" value="Pan_g18536"/>
</dbReference>
<dbReference type="Pfam" id="PF00106">
    <property type="entry name" value="adh_short"/>
    <property type="match status" value="1"/>
</dbReference>
<evidence type="ECO:0000256" key="2">
    <source>
        <dbReference type="ARBA" id="ARBA00023002"/>
    </source>
</evidence>
<keyword evidence="5" id="KW-1133">Transmembrane helix</keyword>
<dbReference type="GO" id="GO:0005811">
    <property type="term" value="C:lipid droplet"/>
    <property type="evidence" value="ECO:0007669"/>
    <property type="project" value="TreeGrafter"/>
</dbReference>
<reference evidence="7" key="2">
    <citation type="submission" date="2020-10" db="UniProtKB">
        <authorList>
            <consortium name="WormBaseParasite"/>
        </authorList>
    </citation>
    <scope>IDENTIFICATION</scope>
</reference>
<keyword evidence="5" id="KW-0472">Membrane</keyword>
<dbReference type="PANTHER" id="PTHR24322:SF742">
    <property type="entry name" value="PROTEIN DHS-3"/>
    <property type="match status" value="1"/>
</dbReference>
<keyword evidence="3" id="KW-0520">NAD</keyword>
<evidence type="ECO:0000256" key="5">
    <source>
        <dbReference type="SAM" id="Phobius"/>
    </source>
</evidence>
<proteinExistence type="inferred from homology"/>
<dbReference type="PRINTS" id="PR00080">
    <property type="entry name" value="SDRFAMILY"/>
</dbReference>
<keyword evidence="5" id="KW-0812">Transmembrane</keyword>
<keyword evidence="2" id="KW-0560">Oxidoreductase</keyword>
<keyword evidence="6" id="KW-1185">Reference proteome</keyword>
<dbReference type="GO" id="GO:0016616">
    <property type="term" value="F:oxidoreductase activity, acting on the CH-OH group of donors, NAD or NADP as acceptor"/>
    <property type="evidence" value="ECO:0007669"/>
    <property type="project" value="TreeGrafter"/>
</dbReference>
<evidence type="ECO:0000256" key="3">
    <source>
        <dbReference type="ARBA" id="ARBA00023027"/>
    </source>
</evidence>
<dbReference type="InterPro" id="IPR020904">
    <property type="entry name" value="Sc_DH/Rdtase_CS"/>
</dbReference>
<comment type="similarity">
    <text evidence="1 4">Belongs to the short-chain dehydrogenases/reductases (SDR) family.</text>
</comment>
<reference evidence="6" key="1">
    <citation type="journal article" date="2013" name="Genetics">
        <title>The draft genome and transcriptome of Panagrellus redivivus are shaped by the harsh demands of a free-living lifestyle.</title>
        <authorList>
            <person name="Srinivasan J."/>
            <person name="Dillman A.R."/>
            <person name="Macchietto M.G."/>
            <person name="Heikkinen L."/>
            <person name="Lakso M."/>
            <person name="Fracchia K.M."/>
            <person name="Antoshechkin I."/>
            <person name="Mortazavi A."/>
            <person name="Wong G."/>
            <person name="Sternberg P.W."/>
        </authorList>
    </citation>
    <scope>NUCLEOTIDE SEQUENCE [LARGE SCALE GENOMIC DNA]</scope>
    <source>
        <strain evidence="6">MT8872</strain>
    </source>
</reference>
<evidence type="ECO:0000256" key="1">
    <source>
        <dbReference type="ARBA" id="ARBA00006484"/>
    </source>
</evidence>
<name>A0A7E4VAL6_PANRE</name>
<evidence type="ECO:0000313" key="6">
    <source>
        <dbReference type="Proteomes" id="UP000492821"/>
    </source>
</evidence>
<dbReference type="PRINTS" id="PR00081">
    <property type="entry name" value="GDHRDH"/>
</dbReference>
<accession>A0A7E4VAL6</accession>
<dbReference type="CDD" id="cd05339">
    <property type="entry name" value="17beta-HSDXI-like_SDR_c"/>
    <property type="match status" value="1"/>
</dbReference>
<dbReference type="PROSITE" id="PS00061">
    <property type="entry name" value="ADH_SHORT"/>
    <property type="match status" value="1"/>
</dbReference>